<dbReference type="PROSITE" id="PS50022">
    <property type="entry name" value="FA58C_3"/>
    <property type="match status" value="1"/>
</dbReference>
<accession>A0A8J2P0Q8</accession>
<evidence type="ECO:0000256" key="6">
    <source>
        <dbReference type="ARBA" id="ARBA00022989"/>
    </source>
</evidence>
<evidence type="ECO:0000313" key="14">
    <source>
        <dbReference type="Proteomes" id="UP000708208"/>
    </source>
</evidence>
<keyword evidence="3" id="KW-0732">Signal</keyword>
<feature type="compositionally biased region" description="Low complexity" evidence="10">
    <location>
        <begin position="258"/>
        <end position="270"/>
    </location>
</feature>
<keyword evidence="2 11" id="KW-0812">Transmembrane</keyword>
<protein>
    <recommendedName>
        <fullName evidence="12">F5/8 type C domain-containing protein</fullName>
    </recommendedName>
</protein>
<dbReference type="InterPro" id="IPR000421">
    <property type="entry name" value="FA58C"/>
</dbReference>
<keyword evidence="6 11" id="KW-1133">Transmembrane helix</keyword>
<reference evidence="13" key="1">
    <citation type="submission" date="2021-06" db="EMBL/GenBank/DDBJ databases">
        <authorList>
            <person name="Hodson N. C."/>
            <person name="Mongue J. A."/>
            <person name="Jaron S. K."/>
        </authorList>
    </citation>
    <scope>NUCLEOTIDE SEQUENCE</scope>
</reference>
<feature type="region of interest" description="Disordered" evidence="10">
    <location>
        <begin position="258"/>
        <end position="282"/>
    </location>
</feature>
<evidence type="ECO:0000256" key="8">
    <source>
        <dbReference type="ARBA" id="ARBA00023157"/>
    </source>
</evidence>
<evidence type="ECO:0000256" key="3">
    <source>
        <dbReference type="ARBA" id="ARBA00022729"/>
    </source>
</evidence>
<organism evidence="13 14">
    <name type="scientific">Allacma fusca</name>
    <dbReference type="NCBI Taxonomy" id="39272"/>
    <lineage>
        <taxon>Eukaryota</taxon>
        <taxon>Metazoa</taxon>
        <taxon>Ecdysozoa</taxon>
        <taxon>Arthropoda</taxon>
        <taxon>Hexapoda</taxon>
        <taxon>Collembola</taxon>
        <taxon>Symphypleona</taxon>
        <taxon>Sminthuridae</taxon>
        <taxon>Allacma</taxon>
    </lineage>
</organism>
<dbReference type="InterPro" id="IPR048525">
    <property type="entry name" value="DDR1-2_DS-like"/>
</dbReference>
<comment type="caution">
    <text evidence="13">The sequence shown here is derived from an EMBL/GenBank/DDBJ whole genome shotgun (WGS) entry which is preliminary data.</text>
</comment>
<evidence type="ECO:0000256" key="2">
    <source>
        <dbReference type="ARBA" id="ARBA00022692"/>
    </source>
</evidence>
<comment type="subcellular location">
    <subcellularLocation>
        <location evidence="1">Membrane</location>
        <topology evidence="1">Single-pass type I membrane protein</topology>
    </subcellularLocation>
</comment>
<evidence type="ECO:0000256" key="10">
    <source>
        <dbReference type="SAM" id="MobiDB-lite"/>
    </source>
</evidence>
<dbReference type="GO" id="GO:0016020">
    <property type="term" value="C:membrane"/>
    <property type="evidence" value="ECO:0007669"/>
    <property type="project" value="UniProtKB-SubCell"/>
</dbReference>
<dbReference type="Pfam" id="PF21114">
    <property type="entry name" value="DDR1-2_DS-like"/>
    <property type="match status" value="1"/>
</dbReference>
<proteinExistence type="predicted"/>
<evidence type="ECO:0000256" key="9">
    <source>
        <dbReference type="ARBA" id="ARBA00023180"/>
    </source>
</evidence>
<dbReference type="OrthoDB" id="6071166at2759"/>
<evidence type="ECO:0000256" key="5">
    <source>
        <dbReference type="ARBA" id="ARBA00022840"/>
    </source>
</evidence>
<dbReference type="AlphaFoldDB" id="A0A8J2P0Q8"/>
<keyword evidence="8" id="KW-1015">Disulfide bond</keyword>
<gene>
    <name evidence="13" type="ORF">AFUS01_LOCUS22367</name>
</gene>
<dbReference type="EMBL" id="CAJVCH010259846">
    <property type="protein sequence ID" value="CAG7733953.1"/>
    <property type="molecule type" value="Genomic_DNA"/>
</dbReference>
<feature type="domain" description="F5/8 type C" evidence="12">
    <location>
        <begin position="1"/>
        <end position="110"/>
    </location>
</feature>
<feature type="transmembrane region" description="Helical" evidence="11">
    <location>
        <begin position="155"/>
        <end position="179"/>
    </location>
</feature>
<keyword evidence="14" id="KW-1185">Reference proteome</keyword>
<name>A0A8J2P0Q8_9HEXA</name>
<keyword evidence="9" id="KW-0325">Glycoprotein</keyword>
<evidence type="ECO:0000256" key="4">
    <source>
        <dbReference type="ARBA" id="ARBA00022741"/>
    </source>
</evidence>
<keyword evidence="7 11" id="KW-0472">Membrane</keyword>
<evidence type="ECO:0000256" key="11">
    <source>
        <dbReference type="SAM" id="Phobius"/>
    </source>
</evidence>
<keyword evidence="4" id="KW-0547">Nucleotide-binding</keyword>
<sequence length="446" mass="49130">MWIGWDDQSDPVKIAFQFDTLRKFHEVSIHVNNFVSQGAQVFASVDLYFSMDGQKFSEFPLRWTPKGNLKNETAHLEQIPLKGRLATYVRMEFYHSNHWLLLSEIFFRSDIFTGNVTDEIHSLNYLQDGPVDKSMGKTKSDDVLAGSTSTTSTGAMIGLIAGSLSVLVLLSVVMVVCYVMRRNHRNTKLVGVMGMTPKSMSMGLGCNDSNPQKHSSSSGTTKKVGKIALCDLKPVSISGETDSDESLYHELVFGLGGSASKSEGSSGSSSNQTARKNTNRKIKYQRVNHGGDFSDFMGMRNLHDEISYFSHSASSTPATIQKQNMSHHISHPVPQHGNILPPTLYQHHHPIDQQHLHHPMLTLQPKTTSLVNGNCSLLPPSNTSVFTTSTSKSSSGIPAAAAAAATLGYFNSPHGRRTPSTMKNSESNYYAATDIFHVSDKHFDRF</sequence>
<keyword evidence="5" id="KW-0067">ATP-binding</keyword>
<evidence type="ECO:0000256" key="7">
    <source>
        <dbReference type="ARBA" id="ARBA00023136"/>
    </source>
</evidence>
<evidence type="ECO:0000259" key="12">
    <source>
        <dbReference type="PROSITE" id="PS50022"/>
    </source>
</evidence>
<dbReference type="Proteomes" id="UP000708208">
    <property type="component" value="Unassembled WGS sequence"/>
</dbReference>
<dbReference type="GO" id="GO:0005524">
    <property type="term" value="F:ATP binding"/>
    <property type="evidence" value="ECO:0007669"/>
    <property type="project" value="UniProtKB-KW"/>
</dbReference>
<evidence type="ECO:0000313" key="13">
    <source>
        <dbReference type="EMBL" id="CAG7733953.1"/>
    </source>
</evidence>
<evidence type="ECO:0000256" key="1">
    <source>
        <dbReference type="ARBA" id="ARBA00004479"/>
    </source>
</evidence>